<keyword evidence="2 6" id="KW-0812">Transmembrane</keyword>
<keyword evidence="4 6" id="KW-0472">Membrane</keyword>
<sequence length="165" mass="18444">MVFYGQTIDGIPDRGYGLFITALVMVLIAAIFVAIRLATRVHLRQFGWDDLFLLIALVASVMTTVAINLETFQRVGKVYLVFIAAWTIASVLVTILQCIPIEASWNKNITNKRCVDKDSWWYAFAAINTVTDFLIAILPISPIRHLKLSKRDRIGLLCVFGVGAL</sequence>
<feature type="transmembrane region" description="Helical" evidence="6">
    <location>
        <begin position="51"/>
        <end position="72"/>
    </location>
</feature>
<evidence type="ECO:0000313" key="9">
    <source>
        <dbReference type="Proteomes" id="UP000186955"/>
    </source>
</evidence>
<comment type="caution">
    <text evidence="8">The sequence shown here is derived from an EMBL/GenBank/DDBJ whole genome shotgun (WGS) entry which is preliminary data.</text>
</comment>
<dbReference type="PANTHER" id="PTHR33048:SF47">
    <property type="entry name" value="INTEGRAL MEMBRANE PROTEIN-RELATED"/>
    <property type="match status" value="1"/>
</dbReference>
<name>A0A1Q5UBI2_9EURO</name>
<comment type="similarity">
    <text evidence="5">Belongs to the SAT4 family.</text>
</comment>
<feature type="transmembrane region" description="Helical" evidence="6">
    <location>
        <begin position="78"/>
        <end position="99"/>
    </location>
</feature>
<dbReference type="Pfam" id="PF20684">
    <property type="entry name" value="Fung_rhodopsin"/>
    <property type="match status" value="1"/>
</dbReference>
<reference evidence="8 9" key="1">
    <citation type="submission" date="2016-10" db="EMBL/GenBank/DDBJ databases">
        <title>Genome sequence of the ascomycete fungus Penicillium subrubescens.</title>
        <authorList>
            <person name="De Vries R.P."/>
            <person name="Peng M."/>
            <person name="Dilokpimol A."/>
            <person name="Hilden K."/>
            <person name="Makela M.R."/>
            <person name="Grigoriev I."/>
            <person name="Riley R."/>
            <person name="Granchi Z."/>
        </authorList>
    </citation>
    <scope>NUCLEOTIDE SEQUENCE [LARGE SCALE GENOMIC DNA]</scope>
    <source>
        <strain evidence="8 9">CBS 132785</strain>
    </source>
</reference>
<dbReference type="Proteomes" id="UP000186955">
    <property type="component" value="Unassembled WGS sequence"/>
</dbReference>
<dbReference type="EMBL" id="MNBE01000438">
    <property type="protein sequence ID" value="OKP09821.1"/>
    <property type="molecule type" value="Genomic_DNA"/>
</dbReference>
<accession>A0A1Q5UBI2</accession>
<protein>
    <recommendedName>
        <fullName evidence="7">Rhodopsin domain-containing protein</fullName>
    </recommendedName>
</protein>
<evidence type="ECO:0000256" key="6">
    <source>
        <dbReference type="SAM" id="Phobius"/>
    </source>
</evidence>
<evidence type="ECO:0000256" key="1">
    <source>
        <dbReference type="ARBA" id="ARBA00004141"/>
    </source>
</evidence>
<proteinExistence type="inferred from homology"/>
<evidence type="ECO:0000256" key="3">
    <source>
        <dbReference type="ARBA" id="ARBA00022989"/>
    </source>
</evidence>
<feature type="transmembrane region" description="Helical" evidence="6">
    <location>
        <begin position="16"/>
        <end position="39"/>
    </location>
</feature>
<organism evidence="8 9">
    <name type="scientific">Penicillium subrubescens</name>
    <dbReference type="NCBI Taxonomy" id="1316194"/>
    <lineage>
        <taxon>Eukaryota</taxon>
        <taxon>Fungi</taxon>
        <taxon>Dikarya</taxon>
        <taxon>Ascomycota</taxon>
        <taxon>Pezizomycotina</taxon>
        <taxon>Eurotiomycetes</taxon>
        <taxon>Eurotiomycetidae</taxon>
        <taxon>Eurotiales</taxon>
        <taxon>Aspergillaceae</taxon>
        <taxon>Penicillium</taxon>
    </lineage>
</organism>
<feature type="transmembrane region" description="Helical" evidence="6">
    <location>
        <begin position="120"/>
        <end position="140"/>
    </location>
</feature>
<evidence type="ECO:0000313" key="8">
    <source>
        <dbReference type="EMBL" id="OKP09821.1"/>
    </source>
</evidence>
<dbReference type="STRING" id="1316194.A0A1Q5UBI2"/>
<dbReference type="InterPro" id="IPR049326">
    <property type="entry name" value="Rhodopsin_dom_fungi"/>
</dbReference>
<keyword evidence="9" id="KW-1185">Reference proteome</keyword>
<evidence type="ECO:0000256" key="5">
    <source>
        <dbReference type="ARBA" id="ARBA00038359"/>
    </source>
</evidence>
<evidence type="ECO:0000256" key="2">
    <source>
        <dbReference type="ARBA" id="ARBA00022692"/>
    </source>
</evidence>
<gene>
    <name evidence="8" type="ORF">PENSUB_4745</name>
</gene>
<dbReference type="InterPro" id="IPR052337">
    <property type="entry name" value="SAT4-like"/>
</dbReference>
<feature type="domain" description="Rhodopsin" evidence="7">
    <location>
        <begin position="70"/>
        <end position="164"/>
    </location>
</feature>
<dbReference type="AlphaFoldDB" id="A0A1Q5UBI2"/>
<evidence type="ECO:0000259" key="7">
    <source>
        <dbReference type="Pfam" id="PF20684"/>
    </source>
</evidence>
<keyword evidence="3 6" id="KW-1133">Transmembrane helix</keyword>
<dbReference type="GO" id="GO:0016020">
    <property type="term" value="C:membrane"/>
    <property type="evidence" value="ECO:0007669"/>
    <property type="project" value="UniProtKB-SubCell"/>
</dbReference>
<dbReference type="PANTHER" id="PTHR33048">
    <property type="entry name" value="PTH11-LIKE INTEGRAL MEMBRANE PROTEIN (AFU_ORTHOLOGUE AFUA_5G11245)"/>
    <property type="match status" value="1"/>
</dbReference>
<evidence type="ECO:0000256" key="4">
    <source>
        <dbReference type="ARBA" id="ARBA00023136"/>
    </source>
</evidence>
<comment type="subcellular location">
    <subcellularLocation>
        <location evidence="1">Membrane</location>
        <topology evidence="1">Multi-pass membrane protein</topology>
    </subcellularLocation>
</comment>